<keyword evidence="4" id="KW-1185">Reference proteome</keyword>
<sequence length="91" mass="10100">MSGAKGEELPKSLLRKETTDKGKNVEESKEVKDSEKELVKLVTKGTENLNIKESKGKSGAKPKMCVCAPTTHEDSFKCRLHRKESATHKSK</sequence>
<dbReference type="EMBL" id="QZWG01000008">
    <property type="protein sequence ID" value="RZC00198.1"/>
    <property type="molecule type" value="Genomic_DNA"/>
</dbReference>
<organism evidence="2">
    <name type="scientific">Glycine soja</name>
    <name type="common">Wild soybean</name>
    <dbReference type="NCBI Taxonomy" id="3848"/>
    <lineage>
        <taxon>Eukaryota</taxon>
        <taxon>Viridiplantae</taxon>
        <taxon>Streptophyta</taxon>
        <taxon>Embryophyta</taxon>
        <taxon>Tracheophyta</taxon>
        <taxon>Spermatophyta</taxon>
        <taxon>Magnoliopsida</taxon>
        <taxon>eudicotyledons</taxon>
        <taxon>Gunneridae</taxon>
        <taxon>Pentapetalae</taxon>
        <taxon>rosids</taxon>
        <taxon>fabids</taxon>
        <taxon>Fabales</taxon>
        <taxon>Fabaceae</taxon>
        <taxon>Papilionoideae</taxon>
        <taxon>50 kb inversion clade</taxon>
        <taxon>NPAAA clade</taxon>
        <taxon>indigoferoid/millettioid clade</taxon>
        <taxon>Phaseoleae</taxon>
        <taxon>Glycine</taxon>
        <taxon>Glycine subgen. Soja</taxon>
    </lineage>
</organism>
<dbReference type="EMBL" id="KN664071">
    <property type="protein sequence ID" value="KHN10931.1"/>
    <property type="molecule type" value="Genomic_DNA"/>
</dbReference>
<feature type="region of interest" description="Disordered" evidence="1">
    <location>
        <begin position="1"/>
        <end position="35"/>
    </location>
</feature>
<dbReference type="AlphaFoldDB" id="A0A0B2PND0"/>
<dbReference type="SMR" id="A0A0B2PND0"/>
<reference evidence="2" key="1">
    <citation type="submission" date="2014-07" db="EMBL/GenBank/DDBJ databases">
        <title>Identification of a novel salt tolerance gene in wild soybean by whole-genome sequencing.</title>
        <authorList>
            <person name="Lam H.-M."/>
            <person name="Qi X."/>
            <person name="Li M.-W."/>
            <person name="Liu X."/>
            <person name="Xie M."/>
            <person name="Ni M."/>
            <person name="Xu X."/>
        </authorList>
    </citation>
    <scope>NUCLEOTIDE SEQUENCE [LARGE SCALE GENOMIC DNA]</scope>
    <source>
        <tissue evidence="2">Root</tissue>
    </source>
</reference>
<accession>A0A0B2PND0</accession>
<proteinExistence type="predicted"/>
<dbReference type="PANTHER" id="PTHR33132">
    <property type="entry name" value="OSJNBB0118P14.9 PROTEIN"/>
    <property type="match status" value="1"/>
</dbReference>
<dbReference type="PANTHER" id="PTHR33132:SF144">
    <property type="entry name" value="SERINE-RICH PROTEIN-LIKE PROTEIN"/>
    <property type="match status" value="1"/>
</dbReference>
<reference evidence="3 4" key="2">
    <citation type="submission" date="2018-09" db="EMBL/GenBank/DDBJ databases">
        <title>A high-quality reference genome of wild soybean provides a powerful tool to mine soybean genomes.</title>
        <authorList>
            <person name="Xie M."/>
            <person name="Chung C.Y.L."/>
            <person name="Li M.-W."/>
            <person name="Wong F.-L."/>
            <person name="Chan T.-F."/>
            <person name="Lam H.-M."/>
        </authorList>
    </citation>
    <scope>NUCLEOTIDE SEQUENCE [LARGE SCALE GENOMIC DNA]</scope>
    <source>
        <strain evidence="4">cv. W05</strain>
        <tissue evidence="3">Hypocotyl of etiolated seedlings</tissue>
    </source>
</reference>
<evidence type="ECO:0000256" key="1">
    <source>
        <dbReference type="SAM" id="MobiDB-lite"/>
    </source>
</evidence>
<evidence type="ECO:0000313" key="3">
    <source>
        <dbReference type="EMBL" id="RZC00198.1"/>
    </source>
</evidence>
<protein>
    <submittedName>
        <fullName evidence="2">Uncharacterized protein</fullName>
    </submittedName>
</protein>
<gene>
    <name evidence="3" type="ORF">D0Y65_022524</name>
    <name evidence="2" type="ORF">glysoja_026666</name>
</gene>
<dbReference type="Proteomes" id="UP000053555">
    <property type="component" value="Unassembled WGS sequence"/>
</dbReference>
<evidence type="ECO:0000313" key="4">
    <source>
        <dbReference type="Proteomes" id="UP000289340"/>
    </source>
</evidence>
<evidence type="ECO:0000313" key="2">
    <source>
        <dbReference type="EMBL" id="KHN10931.1"/>
    </source>
</evidence>
<dbReference type="Proteomes" id="UP000289340">
    <property type="component" value="Chromosome 8"/>
</dbReference>
<name>A0A0B2PND0_GLYSO</name>